<organism evidence="4 5">
    <name type="scientific">Pelotomaculum propionicicum</name>
    <dbReference type="NCBI Taxonomy" id="258475"/>
    <lineage>
        <taxon>Bacteria</taxon>
        <taxon>Bacillati</taxon>
        <taxon>Bacillota</taxon>
        <taxon>Clostridia</taxon>
        <taxon>Eubacteriales</taxon>
        <taxon>Desulfotomaculaceae</taxon>
        <taxon>Pelotomaculum</taxon>
    </lineage>
</organism>
<dbReference type="GO" id="GO:0004190">
    <property type="term" value="F:aspartic-type endopeptidase activity"/>
    <property type="evidence" value="ECO:0007669"/>
    <property type="project" value="InterPro"/>
</dbReference>
<comment type="similarity">
    <text evidence="1">Belongs to the peptidase A24 family.</text>
</comment>
<keyword evidence="2" id="KW-0812">Transmembrane</keyword>
<dbReference type="EMBL" id="QFFZ01000019">
    <property type="protein sequence ID" value="TEB10941.1"/>
    <property type="molecule type" value="Genomic_DNA"/>
</dbReference>
<feature type="transmembrane region" description="Helical" evidence="2">
    <location>
        <begin position="63"/>
        <end position="85"/>
    </location>
</feature>
<dbReference type="GO" id="GO:0006465">
    <property type="term" value="P:signal peptide processing"/>
    <property type="evidence" value="ECO:0007669"/>
    <property type="project" value="TreeGrafter"/>
</dbReference>
<dbReference type="InterPro" id="IPR000045">
    <property type="entry name" value="Prepilin_IV_endopep_pep"/>
</dbReference>
<evidence type="ECO:0000256" key="1">
    <source>
        <dbReference type="ARBA" id="ARBA00005801"/>
    </source>
</evidence>
<dbReference type="RefSeq" id="WP_134213802.1">
    <property type="nucleotide sequence ID" value="NZ_QFFZ01000019.1"/>
</dbReference>
<feature type="transmembrane region" description="Helical" evidence="2">
    <location>
        <begin position="30"/>
        <end position="51"/>
    </location>
</feature>
<reference evidence="4 5" key="1">
    <citation type="journal article" date="2018" name="Environ. Microbiol.">
        <title>Novel energy conservation strategies and behaviour of Pelotomaculum schinkii driving syntrophic propionate catabolism.</title>
        <authorList>
            <person name="Hidalgo-Ahumada C.A.P."/>
            <person name="Nobu M.K."/>
            <person name="Narihiro T."/>
            <person name="Tamaki H."/>
            <person name="Liu W.T."/>
            <person name="Kamagata Y."/>
            <person name="Stams A.J.M."/>
            <person name="Imachi H."/>
            <person name="Sousa D.Z."/>
        </authorList>
    </citation>
    <scope>NUCLEOTIDE SEQUENCE [LARGE SCALE GENOMIC DNA]</scope>
    <source>
        <strain evidence="4 5">MGP</strain>
    </source>
</reference>
<name>A0A4Y7RQ05_9FIRM</name>
<keyword evidence="2" id="KW-1133">Transmembrane helix</keyword>
<gene>
    <name evidence="4" type="ORF">Pmgp_01956</name>
</gene>
<protein>
    <recommendedName>
        <fullName evidence="3">Prepilin type IV endopeptidase peptidase domain-containing protein</fullName>
    </recommendedName>
</protein>
<sequence>MIINTVLIILIAICVFTDLSKRKIYNKVLFPAAIIALTYHIYTAGISGGFFSVKGLFIGTALLLIPYFMGGIGAGDVKFLGVIGAFKGCNFIFVTFLAGAIAGGIMAVFCLFKNKKMLFIFKKLLAPFLIRHGFILNNTENDETININCTIPYSAAIAVGAAAAAYFVR</sequence>
<feature type="transmembrane region" description="Helical" evidence="2">
    <location>
        <begin position="91"/>
        <end position="112"/>
    </location>
</feature>
<dbReference type="Pfam" id="PF01478">
    <property type="entry name" value="Peptidase_A24"/>
    <property type="match status" value="1"/>
</dbReference>
<accession>A0A4Y7RQ05</accession>
<dbReference type="InterPro" id="IPR050882">
    <property type="entry name" value="Prepilin_peptidase/N-MTase"/>
</dbReference>
<feature type="domain" description="Prepilin type IV endopeptidase peptidase" evidence="3">
    <location>
        <begin position="6"/>
        <end position="108"/>
    </location>
</feature>
<dbReference type="Gene3D" id="1.20.120.1220">
    <property type="match status" value="1"/>
</dbReference>
<keyword evidence="2" id="KW-0472">Membrane</keyword>
<evidence type="ECO:0000259" key="3">
    <source>
        <dbReference type="Pfam" id="PF01478"/>
    </source>
</evidence>
<dbReference type="AlphaFoldDB" id="A0A4Y7RQ05"/>
<keyword evidence="5" id="KW-1185">Reference proteome</keyword>
<dbReference type="PANTHER" id="PTHR30487">
    <property type="entry name" value="TYPE 4 PREPILIN-LIKE PROTEINS LEADER PEPTIDE-PROCESSING ENZYME"/>
    <property type="match status" value="1"/>
</dbReference>
<comment type="caution">
    <text evidence="4">The sequence shown here is derived from an EMBL/GenBank/DDBJ whole genome shotgun (WGS) entry which is preliminary data.</text>
</comment>
<dbReference type="OrthoDB" id="5508079at2"/>
<evidence type="ECO:0000313" key="5">
    <source>
        <dbReference type="Proteomes" id="UP000297597"/>
    </source>
</evidence>
<evidence type="ECO:0000313" key="4">
    <source>
        <dbReference type="EMBL" id="TEB10941.1"/>
    </source>
</evidence>
<dbReference type="PANTHER" id="PTHR30487:SF0">
    <property type="entry name" value="PREPILIN LEADER PEPTIDASE_N-METHYLTRANSFERASE-RELATED"/>
    <property type="match status" value="1"/>
</dbReference>
<evidence type="ECO:0000256" key="2">
    <source>
        <dbReference type="SAM" id="Phobius"/>
    </source>
</evidence>
<proteinExistence type="inferred from homology"/>
<dbReference type="GO" id="GO:0005886">
    <property type="term" value="C:plasma membrane"/>
    <property type="evidence" value="ECO:0007669"/>
    <property type="project" value="TreeGrafter"/>
</dbReference>
<dbReference type="Proteomes" id="UP000297597">
    <property type="component" value="Unassembled WGS sequence"/>
</dbReference>